<dbReference type="InterPro" id="IPR010156">
    <property type="entry name" value="CRISPR-assoc_prot_Cas6"/>
</dbReference>
<name>A0A1H4EZN9_9BACT</name>
<evidence type="ECO:0000256" key="4">
    <source>
        <dbReference type="PIRNR" id="PIRNR005054"/>
    </source>
</evidence>
<dbReference type="GO" id="GO:0016788">
    <property type="term" value="F:hydrolase activity, acting on ester bonds"/>
    <property type="evidence" value="ECO:0007669"/>
    <property type="project" value="InterPro"/>
</dbReference>
<keyword evidence="3" id="KW-0051">Antiviral defense</keyword>
<dbReference type="EMBL" id="FNRL01000021">
    <property type="protein sequence ID" value="SEA90523.1"/>
    <property type="molecule type" value="Genomic_DNA"/>
</dbReference>
<dbReference type="PANTHER" id="PTHR36984:SF1">
    <property type="entry name" value="CRISPR-ASSOCIATED ENDORIBONUCLEASE CAS6 1"/>
    <property type="match status" value="1"/>
</dbReference>
<evidence type="ECO:0000256" key="3">
    <source>
        <dbReference type="ARBA" id="ARBA00023118"/>
    </source>
</evidence>
<dbReference type="AlphaFoldDB" id="A0A1H4EZN9"/>
<evidence type="ECO:0000256" key="5">
    <source>
        <dbReference type="PIRSR" id="PIRSR005054-1"/>
    </source>
</evidence>
<evidence type="ECO:0000313" key="9">
    <source>
        <dbReference type="Proteomes" id="UP000199656"/>
    </source>
</evidence>
<dbReference type="Pfam" id="PF01881">
    <property type="entry name" value="Cas_Cas6_C"/>
    <property type="match status" value="1"/>
</dbReference>
<dbReference type="GO" id="GO:0003723">
    <property type="term" value="F:RNA binding"/>
    <property type="evidence" value="ECO:0007669"/>
    <property type="project" value="UniProtKB-KW"/>
</dbReference>
<feature type="active site" description="Proton acceptor" evidence="6">
    <location>
        <position position="29"/>
    </location>
</feature>
<accession>A0A1H4EZN9</accession>
<dbReference type="GO" id="GO:0051607">
    <property type="term" value="P:defense response to virus"/>
    <property type="evidence" value="ECO:0007669"/>
    <property type="project" value="UniProtKB-KW"/>
</dbReference>
<protein>
    <recommendedName>
        <fullName evidence="4">CRISPR-associated endoribonuclease</fullName>
    </recommendedName>
</protein>
<keyword evidence="9" id="KW-1185">Reference proteome</keyword>
<dbReference type="InterPro" id="IPR045747">
    <property type="entry name" value="CRISPR-assoc_prot_Cas6_N_sf"/>
</dbReference>
<evidence type="ECO:0000256" key="2">
    <source>
        <dbReference type="ARBA" id="ARBA00022884"/>
    </source>
</evidence>
<sequence length="263" mass="29780">MHIQLKLRALGKNNLLPINYQYPISAVIYKIINSADKEYATFLHDTGYKKQDSHKAFKFFTFSDLAFPFQVVGDRLRMTGAEATLHIAFHLPPTAEKFITGLFLNQQILIADKRSGVDFQITEVTVAEERPLNDEHNEVLLNLLSPIVSGKKEKFEYYQFLSPDDPDFTTMLIHNWKEKFDTLYGLGAAAAEMSAVQISIVPNKLPPRSRLLTIKQGTPEETKVRAWYNYRLKVVAPAKALRVLLNTGCGIYNSTIGCGCVYM</sequence>
<reference evidence="9" key="1">
    <citation type="submission" date="2016-10" db="EMBL/GenBank/DDBJ databases">
        <authorList>
            <person name="Varghese N."/>
            <person name="Submissions S."/>
        </authorList>
    </citation>
    <scope>NUCLEOTIDE SEQUENCE [LARGE SCALE GENOMIC DNA]</scope>
    <source>
        <strain evidence="9">DSM 23920</strain>
    </source>
</reference>
<evidence type="ECO:0000259" key="7">
    <source>
        <dbReference type="Pfam" id="PF01881"/>
    </source>
</evidence>
<dbReference type="Pfam" id="PF21350">
    <property type="entry name" value="Cas6_I-A"/>
    <property type="match status" value="1"/>
</dbReference>
<comment type="function">
    <text evidence="4">CRISPR (clustered regularly interspaced short palindromic repeat), is an adaptive immune system that provides protection against mobile genetic elements (viruses, transposable elements and conjugative plasmids). CRISPR clusters contain sequences complementary to antecedent mobile elements and target invading nucleic acids. CRISPR clusters are transcribed and processed into CRISPR RNA (crRNA).</text>
</comment>
<dbReference type="Gene3D" id="3.30.70.1900">
    <property type="match status" value="1"/>
</dbReference>
<feature type="site" description="Transition state stabilizer" evidence="5">
    <location>
        <position position="58"/>
    </location>
</feature>
<evidence type="ECO:0000256" key="1">
    <source>
        <dbReference type="ARBA" id="ARBA00005937"/>
    </source>
</evidence>
<comment type="similarity">
    <text evidence="1 4">Belongs to the CRISPR-associated protein Cas6/Cse3/CasE family.</text>
</comment>
<dbReference type="PIRSF" id="PIRSF005054">
    <property type="entry name" value="PF1131"/>
    <property type="match status" value="1"/>
</dbReference>
<dbReference type="PANTHER" id="PTHR36984">
    <property type="entry name" value="CRISPR-ASSOCIATED ENDORIBONUCLEASE CAS6 1"/>
    <property type="match status" value="1"/>
</dbReference>
<dbReference type="RefSeq" id="WP_089763718.1">
    <property type="nucleotide sequence ID" value="NZ_BKAT01000020.1"/>
</dbReference>
<gene>
    <name evidence="8" type="ORF">SAMN05660909_04078</name>
</gene>
<feature type="domain" description="CRISPR associated protein Cas6 C-terminal" evidence="7">
    <location>
        <begin position="134"/>
        <end position="261"/>
    </location>
</feature>
<dbReference type="STRING" id="408074.SAMN05660909_04078"/>
<dbReference type="Gene3D" id="3.30.70.1890">
    <property type="match status" value="1"/>
</dbReference>
<dbReference type="OrthoDB" id="9797488at2"/>
<evidence type="ECO:0000313" key="8">
    <source>
        <dbReference type="EMBL" id="SEA90523.1"/>
    </source>
</evidence>
<dbReference type="InterPro" id="IPR049435">
    <property type="entry name" value="Cas_Cas6_C"/>
</dbReference>
<dbReference type="Proteomes" id="UP000199656">
    <property type="component" value="Unassembled WGS sequence"/>
</dbReference>
<feature type="active site" description="Proton donor" evidence="6">
    <location>
        <position position="44"/>
    </location>
</feature>
<evidence type="ECO:0000256" key="6">
    <source>
        <dbReference type="PIRSR" id="PIRSR005054-50"/>
    </source>
</evidence>
<proteinExistence type="inferred from homology"/>
<dbReference type="CDD" id="cd21140">
    <property type="entry name" value="Cas6_I-like"/>
    <property type="match status" value="1"/>
</dbReference>
<organism evidence="8 9">
    <name type="scientific">Chitinophaga terrae</name>
    <name type="common">ex Kim and Jung 2007</name>
    <dbReference type="NCBI Taxonomy" id="408074"/>
    <lineage>
        <taxon>Bacteria</taxon>
        <taxon>Pseudomonadati</taxon>
        <taxon>Bacteroidota</taxon>
        <taxon>Chitinophagia</taxon>
        <taxon>Chitinophagales</taxon>
        <taxon>Chitinophagaceae</taxon>
        <taxon>Chitinophaga</taxon>
    </lineage>
</organism>
<keyword evidence="2" id="KW-0694">RNA-binding</keyword>